<name>A0ACC2G3J6_DALPE</name>
<dbReference type="Proteomes" id="UP001157502">
    <property type="component" value="Chromosome 18"/>
</dbReference>
<comment type="caution">
    <text evidence="1">The sequence shown here is derived from an EMBL/GenBank/DDBJ whole genome shotgun (WGS) entry which is preliminary data.</text>
</comment>
<gene>
    <name evidence="1" type="ORF">DPEC_G00220170</name>
</gene>
<protein>
    <submittedName>
        <fullName evidence="1">Uncharacterized protein</fullName>
    </submittedName>
</protein>
<proteinExistence type="predicted"/>
<evidence type="ECO:0000313" key="1">
    <source>
        <dbReference type="EMBL" id="KAJ7998204.1"/>
    </source>
</evidence>
<dbReference type="EMBL" id="CM055745">
    <property type="protein sequence ID" value="KAJ7998204.1"/>
    <property type="molecule type" value="Genomic_DNA"/>
</dbReference>
<reference evidence="1" key="1">
    <citation type="submission" date="2021-05" db="EMBL/GenBank/DDBJ databases">
        <authorList>
            <person name="Pan Q."/>
            <person name="Jouanno E."/>
            <person name="Zahm M."/>
            <person name="Klopp C."/>
            <person name="Cabau C."/>
            <person name="Louis A."/>
            <person name="Berthelot C."/>
            <person name="Parey E."/>
            <person name="Roest Crollius H."/>
            <person name="Montfort J."/>
            <person name="Robinson-Rechavi M."/>
            <person name="Bouchez O."/>
            <person name="Lampietro C."/>
            <person name="Lopez Roques C."/>
            <person name="Donnadieu C."/>
            <person name="Postlethwait J."/>
            <person name="Bobe J."/>
            <person name="Dillon D."/>
            <person name="Chandos A."/>
            <person name="von Hippel F."/>
            <person name="Guiguen Y."/>
        </authorList>
    </citation>
    <scope>NUCLEOTIDE SEQUENCE</scope>
    <source>
        <strain evidence="1">YG-Jan2019</strain>
    </source>
</reference>
<evidence type="ECO:0000313" key="2">
    <source>
        <dbReference type="Proteomes" id="UP001157502"/>
    </source>
</evidence>
<sequence length="148" mass="17099">MFSCFMHDCLTHLSNLSASLQRPSLTVAEVQTRLIATQAVLNTRTASTADCERGFNLMKQVKSDWRSGLRPYTLSDLLTVQLSSPDIEHFDPDSAIQLWYQAASERGGQISWKEEPRRERPKLKMRRRLRRKMMVSQAFLHVTLCFQP</sequence>
<keyword evidence="2" id="KW-1185">Reference proteome</keyword>
<organism evidence="1 2">
    <name type="scientific">Dallia pectoralis</name>
    <name type="common">Alaska blackfish</name>
    <dbReference type="NCBI Taxonomy" id="75939"/>
    <lineage>
        <taxon>Eukaryota</taxon>
        <taxon>Metazoa</taxon>
        <taxon>Chordata</taxon>
        <taxon>Craniata</taxon>
        <taxon>Vertebrata</taxon>
        <taxon>Euteleostomi</taxon>
        <taxon>Actinopterygii</taxon>
        <taxon>Neopterygii</taxon>
        <taxon>Teleostei</taxon>
        <taxon>Protacanthopterygii</taxon>
        <taxon>Esociformes</taxon>
        <taxon>Umbridae</taxon>
        <taxon>Dallia</taxon>
    </lineage>
</organism>
<accession>A0ACC2G3J6</accession>